<dbReference type="AlphaFoldDB" id="A0A9D1FY09"/>
<protein>
    <submittedName>
        <fullName evidence="3">Single-stranded DNA-binding protein</fullName>
    </submittedName>
</protein>
<keyword evidence="1 2" id="KW-0238">DNA-binding</keyword>
<proteinExistence type="predicted"/>
<dbReference type="InterPro" id="IPR000424">
    <property type="entry name" value="Primosome_PriB/ssb"/>
</dbReference>
<sequence>MSLAKSVVTGTVYRTPEKRFTQNNVGVSAFVLNIGDRDEMLVRVISKRNTLDDLVSSLNKGDKVLVEGRLQTAAAKMDDGTEKRIYEIDANTIERWGEITASSGSLNYGGEDIVKFESDDMSNELINEDEIPF</sequence>
<reference evidence="3" key="2">
    <citation type="journal article" date="2021" name="PeerJ">
        <title>Extensive microbial diversity within the chicken gut microbiome revealed by metagenomics and culture.</title>
        <authorList>
            <person name="Gilroy R."/>
            <person name="Ravi A."/>
            <person name="Getino M."/>
            <person name="Pursley I."/>
            <person name="Horton D.L."/>
            <person name="Alikhan N.F."/>
            <person name="Baker D."/>
            <person name="Gharbi K."/>
            <person name="Hall N."/>
            <person name="Watson M."/>
            <person name="Adriaenssens E.M."/>
            <person name="Foster-Nyarko E."/>
            <person name="Jarju S."/>
            <person name="Secka A."/>
            <person name="Antonio M."/>
            <person name="Oren A."/>
            <person name="Chaudhuri R.R."/>
            <person name="La Ragione R."/>
            <person name="Hildebrand F."/>
            <person name="Pallen M.J."/>
        </authorList>
    </citation>
    <scope>NUCLEOTIDE SEQUENCE</scope>
    <source>
        <strain evidence="3">CHK152-2994</strain>
    </source>
</reference>
<name>A0A9D1FY09_9BACT</name>
<organism evidence="3 4">
    <name type="scientific">Candidatus Scatenecus faecavium</name>
    <dbReference type="NCBI Taxonomy" id="2840915"/>
    <lineage>
        <taxon>Bacteria</taxon>
        <taxon>Candidatus Scatenecus</taxon>
    </lineage>
</organism>
<reference evidence="3" key="1">
    <citation type="submission" date="2020-10" db="EMBL/GenBank/DDBJ databases">
        <authorList>
            <person name="Gilroy R."/>
        </authorList>
    </citation>
    <scope>NUCLEOTIDE SEQUENCE</scope>
    <source>
        <strain evidence="3">CHK152-2994</strain>
    </source>
</reference>
<accession>A0A9D1FY09</accession>
<dbReference type="Gene3D" id="2.40.50.140">
    <property type="entry name" value="Nucleic acid-binding proteins"/>
    <property type="match status" value="1"/>
</dbReference>
<evidence type="ECO:0000313" key="4">
    <source>
        <dbReference type="Proteomes" id="UP000824139"/>
    </source>
</evidence>
<dbReference type="Pfam" id="PF00436">
    <property type="entry name" value="SSB"/>
    <property type="match status" value="1"/>
</dbReference>
<dbReference type="SUPFAM" id="SSF50249">
    <property type="entry name" value="Nucleic acid-binding proteins"/>
    <property type="match status" value="1"/>
</dbReference>
<dbReference type="Proteomes" id="UP000824139">
    <property type="component" value="Unassembled WGS sequence"/>
</dbReference>
<dbReference type="GO" id="GO:0003697">
    <property type="term" value="F:single-stranded DNA binding"/>
    <property type="evidence" value="ECO:0007669"/>
    <property type="project" value="InterPro"/>
</dbReference>
<gene>
    <name evidence="3" type="ORF">IAD41_08015</name>
</gene>
<evidence type="ECO:0000313" key="3">
    <source>
        <dbReference type="EMBL" id="HIS83531.1"/>
    </source>
</evidence>
<dbReference type="PROSITE" id="PS50935">
    <property type="entry name" value="SSB"/>
    <property type="match status" value="1"/>
</dbReference>
<comment type="caution">
    <text evidence="3">The sequence shown here is derived from an EMBL/GenBank/DDBJ whole genome shotgun (WGS) entry which is preliminary data.</text>
</comment>
<evidence type="ECO:0000256" key="1">
    <source>
        <dbReference type="ARBA" id="ARBA00023125"/>
    </source>
</evidence>
<dbReference type="EMBL" id="DVJO01000174">
    <property type="protein sequence ID" value="HIS83531.1"/>
    <property type="molecule type" value="Genomic_DNA"/>
</dbReference>
<dbReference type="InterPro" id="IPR012340">
    <property type="entry name" value="NA-bd_OB-fold"/>
</dbReference>
<evidence type="ECO:0000256" key="2">
    <source>
        <dbReference type="PROSITE-ProRule" id="PRU00252"/>
    </source>
</evidence>